<dbReference type="PATRIC" id="fig|1073571.4.peg.3758"/>
<evidence type="ECO:0008006" key="4">
    <source>
        <dbReference type="Google" id="ProtNLM"/>
    </source>
</evidence>
<dbReference type="InterPro" id="IPR036291">
    <property type="entry name" value="NAD(P)-bd_dom_sf"/>
</dbReference>
<sequence>MRTILITGGTDGIGKGIALLFIKKGDRIIAIGSSADKGKRFLDESKKLGAEERAIFLQADLSCVRENHRIIDIVKNNFQSLDMLIFSATSHKIYKEYTTTTEGLEINFGLSYLSRFILGFGLKERLENSENPIIANICAPGMKGRIDLNDIQNKNNYKGSKARYHNSRLNDLLGVAYTEADTIKKIKYILFNPWAVRTTGIIDAVENPVYKIFTKVIFKLVGKPINQAILPLIELLENPSKDNLTAYIKRKEVNLARETFDKGNADQLYKQTINLLKTVL</sequence>
<dbReference type="KEGG" id="pri:PRIO_3512"/>
<dbReference type="HOGENOM" id="CLU_010194_44_5_9"/>
<dbReference type="Proteomes" id="UP000033163">
    <property type="component" value="Chromosome I"/>
</dbReference>
<dbReference type="PANTHER" id="PTHR47534:SF3">
    <property type="entry name" value="ALCOHOL DEHYDROGENASE-LIKE C-TERMINAL DOMAIN-CONTAINING PROTEIN"/>
    <property type="match status" value="1"/>
</dbReference>
<dbReference type="RefSeq" id="WP_046503747.1">
    <property type="nucleotide sequence ID" value="NZ_LN831776.1"/>
</dbReference>
<dbReference type="InterPro" id="IPR002347">
    <property type="entry name" value="SDR_fam"/>
</dbReference>
<dbReference type="EMBL" id="LN831776">
    <property type="protein sequence ID" value="CQR55915.1"/>
    <property type="molecule type" value="Genomic_DNA"/>
</dbReference>
<dbReference type="InterPro" id="IPR052228">
    <property type="entry name" value="Sec_Metab_Biosynth_Oxidored"/>
</dbReference>
<evidence type="ECO:0000256" key="1">
    <source>
        <dbReference type="ARBA" id="ARBA00023002"/>
    </source>
</evidence>
<reference evidence="3" key="1">
    <citation type="submission" date="2015-03" db="EMBL/GenBank/DDBJ databases">
        <authorList>
            <person name="Wibberg D."/>
        </authorList>
    </citation>
    <scope>NUCLEOTIDE SEQUENCE [LARGE SCALE GENOMIC DNA]</scope>
</reference>
<evidence type="ECO:0000313" key="3">
    <source>
        <dbReference type="Proteomes" id="UP000033163"/>
    </source>
</evidence>
<accession>A0A0E4HBC6</accession>
<dbReference type="AlphaFoldDB" id="A0A0E4HBC6"/>
<dbReference type="Gene3D" id="3.40.50.720">
    <property type="entry name" value="NAD(P)-binding Rossmann-like Domain"/>
    <property type="match status" value="1"/>
</dbReference>
<dbReference type="Pfam" id="PF00106">
    <property type="entry name" value="adh_short"/>
    <property type="match status" value="1"/>
</dbReference>
<protein>
    <recommendedName>
        <fullName evidence="4">Short-chain dehydrogenase/reductase SDR</fullName>
    </recommendedName>
</protein>
<proteinExistence type="predicted"/>
<gene>
    <name evidence="2" type="ORF">PRIO_3512</name>
</gene>
<evidence type="ECO:0000313" key="2">
    <source>
        <dbReference type="EMBL" id="CQR55915.1"/>
    </source>
</evidence>
<dbReference type="GO" id="GO:0016491">
    <property type="term" value="F:oxidoreductase activity"/>
    <property type="evidence" value="ECO:0007669"/>
    <property type="project" value="UniProtKB-KW"/>
</dbReference>
<organism evidence="2 3">
    <name type="scientific">Paenibacillus riograndensis SBR5</name>
    <dbReference type="NCBI Taxonomy" id="1073571"/>
    <lineage>
        <taxon>Bacteria</taxon>
        <taxon>Bacillati</taxon>
        <taxon>Bacillota</taxon>
        <taxon>Bacilli</taxon>
        <taxon>Bacillales</taxon>
        <taxon>Paenibacillaceae</taxon>
        <taxon>Paenibacillus</taxon>
        <taxon>Paenibacillus sonchi group</taxon>
    </lineage>
</organism>
<name>A0A0E4HBC6_9BACL</name>
<keyword evidence="1" id="KW-0560">Oxidoreductase</keyword>
<dbReference type="SUPFAM" id="SSF51735">
    <property type="entry name" value="NAD(P)-binding Rossmann-fold domains"/>
    <property type="match status" value="1"/>
</dbReference>
<dbReference type="PANTHER" id="PTHR47534">
    <property type="entry name" value="YALI0E05731P"/>
    <property type="match status" value="1"/>
</dbReference>